<protein>
    <recommendedName>
        <fullName evidence="13">Mff-like domain-containing protein</fullName>
    </recommendedName>
</protein>
<evidence type="ECO:0000256" key="8">
    <source>
        <dbReference type="ARBA" id="ARBA00023128"/>
    </source>
</evidence>
<dbReference type="PANTHER" id="PTHR16501">
    <property type="entry name" value="TRANSPORT AND GOLGI ORGANIZATION PROTEIN 11"/>
    <property type="match status" value="1"/>
</dbReference>
<dbReference type="PANTHER" id="PTHR16501:SF6">
    <property type="entry name" value="TRANSPORT AND GOLGI ORGANIZATION PROTEIN 11"/>
    <property type="match status" value="1"/>
</dbReference>
<sequence>MMNDEDSEVAKYVKRPHRTPQKSTGQDQHFGTRAPPRELLLENSIMPSDPGSVRVAVNAATGNHPGRTLLPNGRRTQCNALRESTPPLSAGDSLTTNEEITHLRRQMAKMNRRMMALELDSLQRQQREKFLYAVGLAYFLLKTVLWLGRS</sequence>
<comment type="subcellular location">
    <subcellularLocation>
        <location evidence="1">Mitochondrion outer membrane</location>
        <topology evidence="1">Single-pass type IV membrane protein</topology>
    </subcellularLocation>
    <subcellularLocation>
        <location evidence="2">Peroxisome</location>
    </subcellularLocation>
</comment>
<evidence type="ECO:0000313" key="14">
    <source>
        <dbReference type="EMBL" id="CAG2057885.1"/>
    </source>
</evidence>
<keyword evidence="10" id="KW-0576">Peroxisome</keyword>
<dbReference type="EMBL" id="CAJPIN010006213">
    <property type="protein sequence ID" value="CAG2057885.1"/>
    <property type="molecule type" value="Genomic_DNA"/>
</dbReference>
<evidence type="ECO:0000256" key="9">
    <source>
        <dbReference type="ARBA" id="ARBA00023136"/>
    </source>
</evidence>
<evidence type="ECO:0000313" key="15">
    <source>
        <dbReference type="Proteomes" id="UP001153148"/>
    </source>
</evidence>
<dbReference type="Proteomes" id="UP001153148">
    <property type="component" value="Unassembled WGS sequence"/>
</dbReference>
<comment type="similarity">
    <text evidence="3">Belongs to the Tango11 family.</text>
</comment>
<dbReference type="InterPro" id="IPR008518">
    <property type="entry name" value="Mff/Tango-11"/>
</dbReference>
<evidence type="ECO:0000256" key="3">
    <source>
        <dbReference type="ARBA" id="ARBA00009806"/>
    </source>
</evidence>
<evidence type="ECO:0000256" key="7">
    <source>
        <dbReference type="ARBA" id="ARBA00023054"/>
    </source>
</evidence>
<keyword evidence="9 12" id="KW-0472">Membrane</keyword>
<dbReference type="Pfam" id="PF05644">
    <property type="entry name" value="Miff"/>
    <property type="match status" value="1"/>
</dbReference>
<evidence type="ECO:0000256" key="12">
    <source>
        <dbReference type="SAM" id="Phobius"/>
    </source>
</evidence>
<gene>
    <name evidence="14" type="ORF">TPAB3V08_LOCUS4860</name>
</gene>
<accession>A0ABN7NWB5</accession>
<feature type="region of interest" description="Disordered" evidence="11">
    <location>
        <begin position="1"/>
        <end position="33"/>
    </location>
</feature>
<name>A0ABN7NWB5_TIMPD</name>
<comment type="caution">
    <text evidence="14">The sequence shown here is derived from an EMBL/GenBank/DDBJ whole genome shotgun (WGS) entry which is preliminary data.</text>
</comment>
<keyword evidence="7" id="KW-0175">Coiled coil</keyword>
<keyword evidence="5" id="KW-1000">Mitochondrion outer membrane</keyword>
<keyword evidence="6 12" id="KW-1133">Transmembrane helix</keyword>
<keyword evidence="8" id="KW-0496">Mitochondrion</keyword>
<dbReference type="InterPro" id="IPR039433">
    <property type="entry name" value="Mff-like_dom"/>
</dbReference>
<evidence type="ECO:0000256" key="5">
    <source>
        <dbReference type="ARBA" id="ARBA00022787"/>
    </source>
</evidence>
<evidence type="ECO:0000256" key="2">
    <source>
        <dbReference type="ARBA" id="ARBA00004275"/>
    </source>
</evidence>
<evidence type="ECO:0000256" key="4">
    <source>
        <dbReference type="ARBA" id="ARBA00022692"/>
    </source>
</evidence>
<proteinExistence type="inferred from homology"/>
<evidence type="ECO:0000256" key="6">
    <source>
        <dbReference type="ARBA" id="ARBA00022989"/>
    </source>
</evidence>
<evidence type="ECO:0000259" key="13">
    <source>
        <dbReference type="Pfam" id="PF05644"/>
    </source>
</evidence>
<feature type="transmembrane region" description="Helical" evidence="12">
    <location>
        <begin position="130"/>
        <end position="148"/>
    </location>
</feature>
<feature type="domain" description="Mff-like" evidence="13">
    <location>
        <begin position="76"/>
        <end position="149"/>
    </location>
</feature>
<evidence type="ECO:0000256" key="1">
    <source>
        <dbReference type="ARBA" id="ARBA00004200"/>
    </source>
</evidence>
<keyword evidence="4 12" id="KW-0812">Transmembrane</keyword>
<keyword evidence="15" id="KW-1185">Reference proteome</keyword>
<evidence type="ECO:0000256" key="10">
    <source>
        <dbReference type="ARBA" id="ARBA00023140"/>
    </source>
</evidence>
<reference evidence="14" key="1">
    <citation type="submission" date="2021-03" db="EMBL/GenBank/DDBJ databases">
        <authorList>
            <person name="Tran Van P."/>
        </authorList>
    </citation>
    <scope>NUCLEOTIDE SEQUENCE</scope>
</reference>
<organism evidence="14 15">
    <name type="scientific">Timema podura</name>
    <name type="common">Walking stick</name>
    <dbReference type="NCBI Taxonomy" id="61482"/>
    <lineage>
        <taxon>Eukaryota</taxon>
        <taxon>Metazoa</taxon>
        <taxon>Ecdysozoa</taxon>
        <taxon>Arthropoda</taxon>
        <taxon>Hexapoda</taxon>
        <taxon>Insecta</taxon>
        <taxon>Pterygota</taxon>
        <taxon>Neoptera</taxon>
        <taxon>Polyneoptera</taxon>
        <taxon>Phasmatodea</taxon>
        <taxon>Timematodea</taxon>
        <taxon>Timematoidea</taxon>
        <taxon>Timematidae</taxon>
        <taxon>Timema</taxon>
    </lineage>
</organism>
<evidence type="ECO:0000256" key="11">
    <source>
        <dbReference type="SAM" id="MobiDB-lite"/>
    </source>
</evidence>